<gene>
    <name evidence="2" type="ORF">GNP95_18825</name>
</gene>
<name>A0A7X2Z3V8_9BACL</name>
<dbReference type="AlphaFoldDB" id="A0A7X2Z3V8"/>
<dbReference type="OrthoDB" id="2618583at2"/>
<evidence type="ECO:0000313" key="3">
    <source>
        <dbReference type="Proteomes" id="UP000447876"/>
    </source>
</evidence>
<keyword evidence="1" id="KW-0812">Transmembrane</keyword>
<evidence type="ECO:0000313" key="2">
    <source>
        <dbReference type="EMBL" id="MUG47032.1"/>
    </source>
</evidence>
<organism evidence="2 3">
    <name type="scientific">Paenibacillus woosongensis</name>
    <dbReference type="NCBI Taxonomy" id="307580"/>
    <lineage>
        <taxon>Bacteria</taxon>
        <taxon>Bacillati</taxon>
        <taxon>Bacillota</taxon>
        <taxon>Bacilli</taxon>
        <taxon>Bacillales</taxon>
        <taxon>Paenibacillaceae</taxon>
        <taxon>Paenibacillus</taxon>
    </lineage>
</organism>
<accession>A0A7X2Z3V8</accession>
<keyword evidence="1" id="KW-1133">Transmembrane helix</keyword>
<proteinExistence type="predicted"/>
<keyword evidence="1" id="KW-0472">Membrane</keyword>
<dbReference type="RefSeq" id="WP_155612414.1">
    <property type="nucleotide sequence ID" value="NZ_WNZW01000009.1"/>
</dbReference>
<dbReference type="Proteomes" id="UP000447876">
    <property type="component" value="Unassembled WGS sequence"/>
</dbReference>
<reference evidence="2 3" key="1">
    <citation type="submission" date="2019-11" db="EMBL/GenBank/DDBJ databases">
        <title>Draft genome sequences of five Paenibacillus species of dairy origin.</title>
        <authorList>
            <person name="Olajide A.M."/>
            <person name="Chen S."/>
            <person name="Lapointe G."/>
        </authorList>
    </citation>
    <scope>NUCLEOTIDE SEQUENCE [LARGE SCALE GENOMIC DNA]</scope>
    <source>
        <strain evidence="2 3">12CR55</strain>
    </source>
</reference>
<feature type="transmembrane region" description="Helical" evidence="1">
    <location>
        <begin position="43"/>
        <end position="61"/>
    </location>
</feature>
<comment type="caution">
    <text evidence="2">The sequence shown here is derived from an EMBL/GenBank/DDBJ whole genome shotgun (WGS) entry which is preliminary data.</text>
</comment>
<feature type="transmembrane region" description="Helical" evidence="1">
    <location>
        <begin position="16"/>
        <end position="37"/>
    </location>
</feature>
<sequence>MNQPLSIILDKWKRNGIVTIGGILIGAGLADSLIALNQLDLNQIARGLTIFGAGLTILVIMDNSKTQKNTEKIQKETQLRLEKVEEKLNTMHQSQQITKEQLHEIKELLKPSNS</sequence>
<protein>
    <submittedName>
        <fullName evidence="2">Uncharacterized protein</fullName>
    </submittedName>
</protein>
<evidence type="ECO:0000256" key="1">
    <source>
        <dbReference type="SAM" id="Phobius"/>
    </source>
</evidence>
<dbReference type="EMBL" id="WNZW01000009">
    <property type="protein sequence ID" value="MUG47032.1"/>
    <property type="molecule type" value="Genomic_DNA"/>
</dbReference>